<protein>
    <recommendedName>
        <fullName evidence="3">PARP-type domain-containing protein</fullName>
    </recommendedName>
</protein>
<proteinExistence type="predicted"/>
<reference evidence="1 2" key="1">
    <citation type="submission" date="2024-02" db="EMBL/GenBank/DDBJ databases">
        <authorList>
            <person name="Chen Y."/>
            <person name="Shah S."/>
            <person name="Dougan E. K."/>
            <person name="Thang M."/>
            <person name="Chan C."/>
        </authorList>
    </citation>
    <scope>NUCLEOTIDE SEQUENCE [LARGE SCALE GENOMIC DNA]</scope>
</reference>
<gene>
    <name evidence="1" type="ORF">CCMP2556_LOCUS22893</name>
</gene>
<keyword evidence="2" id="KW-1185">Reference proteome</keyword>
<evidence type="ECO:0000313" key="1">
    <source>
        <dbReference type="EMBL" id="CAK9043214.1"/>
    </source>
</evidence>
<comment type="caution">
    <text evidence="1">The sequence shown here is derived from an EMBL/GenBank/DDBJ whole genome shotgun (WGS) entry which is preliminary data.</text>
</comment>
<dbReference type="EMBL" id="CAXAMN010014424">
    <property type="protein sequence ID" value="CAK9043214.1"/>
    <property type="molecule type" value="Genomic_DNA"/>
</dbReference>
<organism evidence="1 2">
    <name type="scientific">Durusdinium trenchii</name>
    <dbReference type="NCBI Taxonomy" id="1381693"/>
    <lineage>
        <taxon>Eukaryota</taxon>
        <taxon>Sar</taxon>
        <taxon>Alveolata</taxon>
        <taxon>Dinophyceae</taxon>
        <taxon>Suessiales</taxon>
        <taxon>Symbiodiniaceae</taxon>
        <taxon>Durusdinium</taxon>
    </lineage>
</organism>
<sequence>MDADDQQAPVTLELSDGRLERSRRVQAVPQAFETWRLDFYAGGHGAVHVSEFADCRVLGEAQDAYLRPANKRDLGHRCNYCKRPFSLLGLDLVAERRGVAGPTQRFHPECWDARVDQRRLLFRGRSRRNVDEP</sequence>
<dbReference type="Proteomes" id="UP001642484">
    <property type="component" value="Unassembled WGS sequence"/>
</dbReference>
<evidence type="ECO:0000313" key="2">
    <source>
        <dbReference type="Proteomes" id="UP001642484"/>
    </source>
</evidence>
<name>A0ABP0LVI2_9DINO</name>
<evidence type="ECO:0008006" key="3">
    <source>
        <dbReference type="Google" id="ProtNLM"/>
    </source>
</evidence>
<feature type="non-terminal residue" evidence="1">
    <location>
        <position position="133"/>
    </location>
</feature>
<accession>A0ABP0LVI2</accession>